<dbReference type="EMBL" id="AP007164">
    <property type="protein sequence ID" value="BAE61846.1"/>
    <property type="molecule type" value="Genomic_DNA"/>
</dbReference>
<dbReference type="AlphaFoldDB" id="Q2U9B9"/>
<organism evidence="1 2">
    <name type="scientific">Aspergillus oryzae (strain ATCC 42149 / RIB 40)</name>
    <name type="common">Yellow koji mold</name>
    <dbReference type="NCBI Taxonomy" id="510516"/>
    <lineage>
        <taxon>Eukaryota</taxon>
        <taxon>Fungi</taxon>
        <taxon>Dikarya</taxon>
        <taxon>Ascomycota</taxon>
        <taxon>Pezizomycotina</taxon>
        <taxon>Eurotiomycetes</taxon>
        <taxon>Eurotiomycetidae</taxon>
        <taxon>Eurotiales</taxon>
        <taxon>Aspergillaceae</taxon>
        <taxon>Aspergillus</taxon>
        <taxon>Aspergillus subgen. Circumdati</taxon>
    </lineage>
</organism>
<dbReference type="Proteomes" id="UP000006564">
    <property type="component" value="Chromosome 5"/>
</dbReference>
<dbReference type="HOGENOM" id="CLU_1906314_0_0_1"/>
<keyword evidence="2" id="KW-1185">Reference proteome</keyword>
<name>Q2U9B9_ASPOR</name>
<evidence type="ECO:0000313" key="1">
    <source>
        <dbReference type="EMBL" id="BAE61846.1"/>
    </source>
</evidence>
<dbReference type="VEuPathDB" id="FungiDB:AO090701000093"/>
<dbReference type="STRING" id="510516.Q2U9B9"/>
<dbReference type="GeneID" id="5995036"/>
<dbReference type="RefSeq" id="XP_023091989.1">
    <property type="nucleotide sequence ID" value="XM_023237480.1"/>
</dbReference>
<protein>
    <submittedName>
        <fullName evidence="1">DNA, SC111</fullName>
    </submittedName>
</protein>
<reference evidence="1 2" key="1">
    <citation type="journal article" date="2005" name="Nature">
        <title>Genome sequencing and analysis of Aspergillus oryzae.</title>
        <authorList>
            <person name="Machida M."/>
            <person name="Asai K."/>
            <person name="Sano M."/>
            <person name="Tanaka T."/>
            <person name="Kumagai T."/>
            <person name="Terai G."/>
            <person name="Kusumoto K."/>
            <person name="Arima T."/>
            <person name="Akita O."/>
            <person name="Kashiwagi Y."/>
            <person name="Abe K."/>
            <person name="Gomi K."/>
            <person name="Horiuchi H."/>
            <person name="Kitamoto K."/>
            <person name="Kobayashi T."/>
            <person name="Takeuchi M."/>
            <person name="Denning D.W."/>
            <person name="Galagan J.E."/>
            <person name="Nierman W.C."/>
            <person name="Yu J."/>
            <person name="Archer D.B."/>
            <person name="Bennett J.W."/>
            <person name="Bhatnagar D."/>
            <person name="Cleveland T.E."/>
            <person name="Fedorova N.D."/>
            <person name="Gotoh O."/>
            <person name="Horikawa H."/>
            <person name="Hosoyama A."/>
            <person name="Ichinomiya M."/>
            <person name="Igarashi R."/>
            <person name="Iwashita K."/>
            <person name="Juvvadi P.R."/>
            <person name="Kato M."/>
            <person name="Kato Y."/>
            <person name="Kin T."/>
            <person name="Kokubun A."/>
            <person name="Maeda H."/>
            <person name="Maeyama N."/>
            <person name="Maruyama J."/>
            <person name="Nagasaki H."/>
            <person name="Nakajima T."/>
            <person name="Oda K."/>
            <person name="Okada K."/>
            <person name="Paulsen I."/>
            <person name="Sakamoto K."/>
            <person name="Sawano T."/>
            <person name="Takahashi M."/>
            <person name="Takase K."/>
            <person name="Terabayashi Y."/>
            <person name="Wortman J."/>
            <person name="Yamada O."/>
            <person name="Yamagata Y."/>
            <person name="Anazawa H."/>
            <person name="Hata Y."/>
            <person name="Koide Y."/>
            <person name="Komori T."/>
            <person name="Koyama Y."/>
            <person name="Minetoki T."/>
            <person name="Suharnan S."/>
            <person name="Tanaka A."/>
            <person name="Isono K."/>
            <person name="Kuhara S."/>
            <person name="Ogasawara N."/>
            <person name="Kikuchi H."/>
        </authorList>
    </citation>
    <scope>NUCLEOTIDE SEQUENCE [LARGE SCALE GENOMIC DNA]</scope>
    <source>
        <strain evidence="2">ATCC 42149 / RIB 40</strain>
    </source>
</reference>
<dbReference type="EMBL" id="BA000053">
    <property type="protein sequence ID" value="BAE61846.1"/>
    <property type="molecule type" value="Genomic_DNA"/>
</dbReference>
<sequence length="133" mass="14499">MDNLGKELIQLCDRVEQFGLVDYQMGIWEEEILGVLGQCLDLYESLPEVLRAHMSTAIAGARSLTLGDTCMLRSFVGLFDVASSSLSLPLLAESGCMRFLRFTPLFVSPGGNLEFPIAGDPSDRDAPAPPFMP</sequence>
<evidence type="ECO:0000313" key="2">
    <source>
        <dbReference type="Proteomes" id="UP000006564"/>
    </source>
</evidence>
<accession>Q2U9B9</accession>
<gene>
    <name evidence="1" type="ORF">AO090701000093</name>
</gene>
<proteinExistence type="predicted"/>
<dbReference type="KEGG" id="aor:AO090701000093"/>